<dbReference type="EMBL" id="CR522870">
    <property type="protein sequence ID" value="CAG37788.1"/>
    <property type="molecule type" value="Genomic_DNA"/>
</dbReference>
<keyword evidence="6 11" id="KW-0472">Membrane</keyword>
<dbReference type="eggNOG" id="COG0038">
    <property type="taxonomic scope" value="Bacteria"/>
</dbReference>
<name>Q6AIP2_DESPS</name>
<keyword evidence="8" id="KW-0868">Chloride</keyword>
<feature type="transmembrane region" description="Helical" evidence="11">
    <location>
        <begin position="68"/>
        <end position="88"/>
    </location>
</feature>
<dbReference type="InterPro" id="IPR000644">
    <property type="entry name" value="CBS_dom"/>
</dbReference>
<feature type="transmembrane region" description="Helical" evidence="11">
    <location>
        <begin position="308"/>
        <end position="327"/>
    </location>
</feature>
<dbReference type="Pfam" id="PF00654">
    <property type="entry name" value="Voltage_CLC"/>
    <property type="match status" value="1"/>
</dbReference>
<evidence type="ECO:0000259" key="12">
    <source>
        <dbReference type="PROSITE" id="PS51202"/>
    </source>
</evidence>
<accession>Q6AIP2</accession>
<proteinExistence type="predicted"/>
<dbReference type="eggNOG" id="COG0517">
    <property type="taxonomic scope" value="Bacteria"/>
</dbReference>
<feature type="transmembrane region" description="Helical" evidence="11">
    <location>
        <begin position="199"/>
        <end position="224"/>
    </location>
</feature>
<dbReference type="InterPro" id="IPR046342">
    <property type="entry name" value="CBS_dom_sf"/>
</dbReference>
<dbReference type="SMART" id="SM00116">
    <property type="entry name" value="CBS"/>
    <property type="match status" value="2"/>
</dbReference>
<evidence type="ECO:0000313" key="15">
    <source>
        <dbReference type="Proteomes" id="UP000000602"/>
    </source>
</evidence>
<feature type="transmembrane region" description="Helical" evidence="11">
    <location>
        <begin position="364"/>
        <end position="383"/>
    </location>
</feature>
<evidence type="ECO:0000259" key="13">
    <source>
        <dbReference type="PROSITE" id="PS51371"/>
    </source>
</evidence>
<evidence type="ECO:0000256" key="2">
    <source>
        <dbReference type="ARBA" id="ARBA00022448"/>
    </source>
</evidence>
<evidence type="ECO:0000313" key="14">
    <source>
        <dbReference type="EMBL" id="CAG37788.1"/>
    </source>
</evidence>
<keyword evidence="10" id="KW-0129">CBS domain</keyword>
<dbReference type="Gene3D" id="3.30.70.1450">
    <property type="entry name" value="Regulator of K+ conductance, C-terminal domain"/>
    <property type="match status" value="1"/>
</dbReference>
<gene>
    <name evidence="14" type="ordered locus">DP3059</name>
</gene>
<dbReference type="InterPro" id="IPR036721">
    <property type="entry name" value="RCK_C_sf"/>
</dbReference>
<evidence type="ECO:0000256" key="5">
    <source>
        <dbReference type="ARBA" id="ARBA00023065"/>
    </source>
</evidence>
<evidence type="ECO:0000256" key="4">
    <source>
        <dbReference type="ARBA" id="ARBA00022989"/>
    </source>
</evidence>
<keyword evidence="5" id="KW-0406">Ion transport</keyword>
<dbReference type="Pfam" id="PF00571">
    <property type="entry name" value="CBS"/>
    <property type="match status" value="2"/>
</dbReference>
<dbReference type="GO" id="GO:0034707">
    <property type="term" value="C:chloride channel complex"/>
    <property type="evidence" value="ECO:0007669"/>
    <property type="project" value="UniProtKB-KW"/>
</dbReference>
<dbReference type="AlphaFoldDB" id="Q6AIP2"/>
<dbReference type="Gene3D" id="1.10.3080.10">
    <property type="entry name" value="Clc chloride channel"/>
    <property type="match status" value="1"/>
</dbReference>
<dbReference type="SUPFAM" id="SSF116726">
    <property type="entry name" value="TrkA C-terminal domain-like"/>
    <property type="match status" value="1"/>
</dbReference>
<dbReference type="InterPro" id="IPR050368">
    <property type="entry name" value="ClC-type_chloride_channel"/>
</dbReference>
<comment type="subcellular location">
    <subcellularLocation>
        <location evidence="1">Membrane</location>
        <topology evidence="1">Multi-pass membrane protein</topology>
    </subcellularLocation>
</comment>
<dbReference type="CDD" id="cd00400">
    <property type="entry name" value="Voltage_gated_ClC"/>
    <property type="match status" value="1"/>
</dbReference>
<evidence type="ECO:0000256" key="6">
    <source>
        <dbReference type="ARBA" id="ARBA00023136"/>
    </source>
</evidence>
<feature type="domain" description="CBS" evidence="13">
    <location>
        <begin position="477"/>
        <end position="534"/>
    </location>
</feature>
<keyword evidence="9" id="KW-0407">Ion channel</keyword>
<dbReference type="Proteomes" id="UP000000602">
    <property type="component" value="Chromosome"/>
</dbReference>
<reference evidence="15" key="1">
    <citation type="journal article" date="2004" name="Environ. Microbiol.">
        <title>The genome of Desulfotalea psychrophila, a sulfate-reducing bacterium from permanently cold Arctic sediments.</title>
        <authorList>
            <person name="Rabus R."/>
            <person name="Ruepp A."/>
            <person name="Frickey T."/>
            <person name="Rattei T."/>
            <person name="Fartmann B."/>
            <person name="Stark M."/>
            <person name="Bauer M."/>
            <person name="Zibat A."/>
            <person name="Lombardot T."/>
            <person name="Becker I."/>
            <person name="Amann J."/>
            <person name="Gellner K."/>
            <person name="Teeling H."/>
            <person name="Leuschner W.D."/>
            <person name="Gloeckner F.-O."/>
            <person name="Lupas A.N."/>
            <person name="Amann R."/>
            <person name="Klenk H.-P."/>
        </authorList>
    </citation>
    <scope>NUCLEOTIDE SEQUENCE [LARGE SCALE GENOMIC DNA]</scope>
    <source>
        <strain evidence="15">DSM 12343 / LSv54</strain>
    </source>
</reference>
<feature type="transmembrane region" description="Helical" evidence="11">
    <location>
        <begin position="276"/>
        <end position="296"/>
    </location>
</feature>
<evidence type="ECO:0000256" key="11">
    <source>
        <dbReference type="SAM" id="Phobius"/>
    </source>
</evidence>
<feature type="domain" description="CBS" evidence="13">
    <location>
        <begin position="543"/>
        <end position="603"/>
    </location>
</feature>
<dbReference type="Gene3D" id="3.10.580.10">
    <property type="entry name" value="CBS-domain"/>
    <property type="match status" value="1"/>
</dbReference>
<dbReference type="PRINTS" id="PR00762">
    <property type="entry name" value="CLCHANNEL"/>
</dbReference>
<keyword evidence="2" id="KW-0813">Transport</keyword>
<keyword evidence="7" id="KW-0869">Chloride channel</keyword>
<evidence type="ECO:0000256" key="9">
    <source>
        <dbReference type="ARBA" id="ARBA00023303"/>
    </source>
</evidence>
<feature type="transmembrane region" description="Helical" evidence="11">
    <location>
        <begin position="236"/>
        <end position="256"/>
    </location>
</feature>
<evidence type="ECO:0000256" key="1">
    <source>
        <dbReference type="ARBA" id="ARBA00004141"/>
    </source>
</evidence>
<feature type="transmembrane region" description="Helical" evidence="11">
    <location>
        <begin position="163"/>
        <end position="187"/>
    </location>
</feature>
<feature type="domain" description="RCK C-terminal" evidence="12">
    <location>
        <begin position="609"/>
        <end position="691"/>
    </location>
</feature>
<dbReference type="GO" id="GO:0005254">
    <property type="term" value="F:chloride channel activity"/>
    <property type="evidence" value="ECO:0007669"/>
    <property type="project" value="UniProtKB-KW"/>
</dbReference>
<feature type="transmembrane region" description="Helical" evidence="11">
    <location>
        <begin position="389"/>
        <end position="416"/>
    </location>
</feature>
<dbReference type="InterPro" id="IPR014743">
    <property type="entry name" value="Cl-channel_core"/>
</dbReference>
<keyword evidence="15" id="KW-1185">Reference proteome</keyword>
<dbReference type="GO" id="GO:0006813">
    <property type="term" value="P:potassium ion transport"/>
    <property type="evidence" value="ECO:0007669"/>
    <property type="project" value="InterPro"/>
</dbReference>
<sequence length="695" mass="74322">MSMPFKKKSLSAFLDRQAPPEGLLLLGLAILIGVITGVGSVIFIKLIHLIQSFFYTGVYEKIPFLGKWIYVVAPVIGGLLVGPLILLAKEAKGHGVPEVMQALVLRGGRIRGRVAAAKIVASAICIGTGGSAGREGPIIQVGAAFGSSLGQILKLSDERIRNLVACGAAAGIAATFNAPIAGVVFAIEVLMFNIHIRAFGNVVISSVAASIVSRLFLGHGAAFAVPTYTMANPVELVLYFILGLTAALVGVFFIRILDVAETVFDNWDFPQIFKPAVGAACLGVIGLIYMSFPGFVDPNATGVHGPITAAPIPHMFGTGFPFIGYALQGKGSFWVLLMLVFLKPLATTFTLGSGNSGGVFAPSLFTGAMLGGAMGHVFLYFFPGITGNIGAYALVGMAALFSATARAPLTAMLIVFEMSGDYEMILPLMIAGVTACYVAQWLHPESIYTTKLAKRGVRFSGGRDMDIMQGVRVSEVMRNRPVTVHKNQPISELLALFQETNLLGFPVVADDNKVWGIVTLQDMHKAESKPDFSSKGLVVADIATEDPITAFSDEPIWTAIQKMSPRDLARLPVVSRDGSGQLCGVISRSDILRAYDVGVMRKQRGQFVEGQVDLRKQTENAFMEFVISESDTCNQKCIRDLSLPEHVNLVSIKRAGEIIIPRGKTQLLAGDVVSIYGKIKENEETKNMLSCSSPS</sequence>
<dbReference type="STRING" id="177439.DP3059"/>
<dbReference type="PROSITE" id="PS51371">
    <property type="entry name" value="CBS"/>
    <property type="match status" value="2"/>
</dbReference>
<dbReference type="HOGENOM" id="CLU_015263_5_1_7"/>
<evidence type="ECO:0000256" key="8">
    <source>
        <dbReference type="ARBA" id="ARBA00023214"/>
    </source>
</evidence>
<dbReference type="PANTHER" id="PTHR43427:SF6">
    <property type="entry name" value="CHLORIDE CHANNEL PROTEIN CLC-E"/>
    <property type="match status" value="1"/>
</dbReference>
<evidence type="ECO:0000256" key="10">
    <source>
        <dbReference type="PROSITE-ProRule" id="PRU00703"/>
    </source>
</evidence>
<dbReference type="PROSITE" id="PS51202">
    <property type="entry name" value="RCK_C"/>
    <property type="match status" value="1"/>
</dbReference>
<dbReference type="eggNOG" id="COG0569">
    <property type="taxonomic scope" value="Bacteria"/>
</dbReference>
<dbReference type="SUPFAM" id="SSF54631">
    <property type="entry name" value="CBS-domain pair"/>
    <property type="match status" value="1"/>
</dbReference>
<evidence type="ECO:0000256" key="3">
    <source>
        <dbReference type="ARBA" id="ARBA00022692"/>
    </source>
</evidence>
<dbReference type="PANTHER" id="PTHR43427">
    <property type="entry name" value="CHLORIDE CHANNEL PROTEIN CLC-E"/>
    <property type="match status" value="1"/>
</dbReference>
<feature type="transmembrane region" description="Helical" evidence="11">
    <location>
        <begin position="333"/>
        <end position="352"/>
    </location>
</feature>
<dbReference type="InterPro" id="IPR001807">
    <property type="entry name" value="ClC"/>
</dbReference>
<protein>
    <submittedName>
        <fullName evidence="14">Related to chloride channel protein</fullName>
    </submittedName>
</protein>
<dbReference type="GO" id="GO:0008324">
    <property type="term" value="F:monoatomic cation transmembrane transporter activity"/>
    <property type="evidence" value="ECO:0007669"/>
    <property type="project" value="InterPro"/>
</dbReference>
<keyword evidence="4 11" id="KW-1133">Transmembrane helix</keyword>
<dbReference type="InterPro" id="IPR006037">
    <property type="entry name" value="RCK_C"/>
</dbReference>
<feature type="transmembrane region" description="Helical" evidence="11">
    <location>
        <begin position="23"/>
        <end position="48"/>
    </location>
</feature>
<dbReference type="KEGG" id="dps:DP3059"/>
<organism evidence="14 15">
    <name type="scientific">Desulfotalea psychrophila (strain LSv54 / DSM 12343)</name>
    <dbReference type="NCBI Taxonomy" id="177439"/>
    <lineage>
        <taxon>Bacteria</taxon>
        <taxon>Pseudomonadati</taxon>
        <taxon>Thermodesulfobacteriota</taxon>
        <taxon>Desulfobulbia</taxon>
        <taxon>Desulfobulbales</taxon>
        <taxon>Desulfocapsaceae</taxon>
        <taxon>Desulfotalea</taxon>
    </lineage>
</organism>
<evidence type="ECO:0000256" key="7">
    <source>
        <dbReference type="ARBA" id="ARBA00023173"/>
    </source>
</evidence>
<keyword evidence="3 11" id="KW-0812">Transmembrane</keyword>
<dbReference type="Pfam" id="PF02080">
    <property type="entry name" value="TrkA_C"/>
    <property type="match status" value="1"/>
</dbReference>
<dbReference type="SUPFAM" id="SSF81340">
    <property type="entry name" value="Clc chloride channel"/>
    <property type="match status" value="1"/>
</dbReference>
<dbReference type="CDD" id="cd02205">
    <property type="entry name" value="CBS_pair_SF"/>
    <property type="match status" value="1"/>
</dbReference>